<accession>A0A1G2SJQ4</accession>
<organism evidence="1 2">
    <name type="scientific">Candidatus Yonathbacteria bacterium RIFOXYD1_FULL_52_36</name>
    <dbReference type="NCBI Taxonomy" id="1802730"/>
    <lineage>
        <taxon>Bacteria</taxon>
        <taxon>Candidatus Yonathiibacteriota</taxon>
    </lineage>
</organism>
<dbReference type="EMBL" id="MHUZ01000034">
    <property type="protein sequence ID" value="OHA84918.1"/>
    <property type="molecule type" value="Genomic_DNA"/>
</dbReference>
<gene>
    <name evidence="1" type="ORF">A2591_01160</name>
</gene>
<proteinExistence type="predicted"/>
<dbReference type="Proteomes" id="UP000178168">
    <property type="component" value="Unassembled WGS sequence"/>
</dbReference>
<reference evidence="1 2" key="1">
    <citation type="journal article" date="2016" name="Nat. Commun.">
        <title>Thousands of microbial genomes shed light on interconnected biogeochemical processes in an aquifer system.</title>
        <authorList>
            <person name="Anantharaman K."/>
            <person name="Brown C.T."/>
            <person name="Hug L.A."/>
            <person name="Sharon I."/>
            <person name="Castelle C.J."/>
            <person name="Probst A.J."/>
            <person name="Thomas B.C."/>
            <person name="Singh A."/>
            <person name="Wilkins M.J."/>
            <person name="Karaoz U."/>
            <person name="Brodie E.L."/>
            <person name="Williams K.H."/>
            <person name="Hubbard S.S."/>
            <person name="Banfield J.F."/>
        </authorList>
    </citation>
    <scope>NUCLEOTIDE SEQUENCE [LARGE SCALE GENOMIC DNA]</scope>
</reference>
<comment type="caution">
    <text evidence="1">The sequence shown here is derived from an EMBL/GenBank/DDBJ whole genome shotgun (WGS) entry which is preliminary data.</text>
</comment>
<dbReference type="STRING" id="1802730.A2591_01160"/>
<dbReference type="AlphaFoldDB" id="A0A1G2SJQ4"/>
<name>A0A1G2SJQ4_9BACT</name>
<sequence>MRCKIFVFELVSSMMEEKINRWLAENPNIKILNMAQSSASGNTSGDPRDGENVETTLTIFYAPFCP</sequence>
<evidence type="ECO:0000313" key="1">
    <source>
        <dbReference type="EMBL" id="OHA84918.1"/>
    </source>
</evidence>
<protein>
    <submittedName>
        <fullName evidence="1">Uncharacterized protein</fullName>
    </submittedName>
</protein>
<evidence type="ECO:0000313" key="2">
    <source>
        <dbReference type="Proteomes" id="UP000178168"/>
    </source>
</evidence>